<gene>
    <name evidence="1" type="ORF">AN218_32540</name>
</gene>
<organism evidence="1 2">
    <name type="scientific">Streptomyces nanshensis</name>
    <dbReference type="NCBI Taxonomy" id="518642"/>
    <lineage>
        <taxon>Bacteria</taxon>
        <taxon>Bacillati</taxon>
        <taxon>Actinomycetota</taxon>
        <taxon>Actinomycetes</taxon>
        <taxon>Kitasatosporales</taxon>
        <taxon>Streptomycetaceae</taxon>
        <taxon>Streptomyces</taxon>
    </lineage>
</organism>
<sequence>MTMTDVPLTIGCYEYDTTRALFDGSVRVEGADVTMRTAATLPEIFERLVRGDEFDVTELGLTFCLRLLETGLPFVALPVFPNRVFRHSCVYVNVHSGISGPDDLAGRTIGEFGTYGQDSGVWAKGMLMDEYGFEPAKSRWVIGGLEHPAAPFDFVPHPHPADVEVSAAPEGKTLGAMLDAGEIDALFSANVPQCVLDGSPNVARLFPDFEPLERDYHRRTGIFPIMHTVVVRRELLRERPGIAHDVYRAFCEAKERAADRYRRDRRLYQVPTMVPWMNALVERNDRDFPRDWWPYGVSANRAALDAYLRYHHQQGLCPRRRRIEDVFAPELLDT</sequence>
<dbReference type="PATRIC" id="fig|518642.10.peg.282"/>
<proteinExistence type="predicted"/>
<dbReference type="SUPFAM" id="SSF53850">
    <property type="entry name" value="Periplasmic binding protein-like II"/>
    <property type="match status" value="1"/>
</dbReference>
<accession>A0A1E7KHP8</accession>
<name>A0A1E7KHP8_9ACTN</name>
<evidence type="ECO:0000313" key="1">
    <source>
        <dbReference type="EMBL" id="OEV03374.1"/>
    </source>
</evidence>
<keyword evidence="2" id="KW-1185">Reference proteome</keyword>
<reference evidence="1 2" key="1">
    <citation type="journal article" date="2016" name="Front. Microbiol.">
        <title>Comparative Genomics Analysis of Streptomyces Species Reveals Their Adaptation to the Marine Environment and Their Diversity at the Genomic Level.</title>
        <authorList>
            <person name="Tian X."/>
            <person name="Zhang Z."/>
            <person name="Yang T."/>
            <person name="Chen M."/>
            <person name="Li J."/>
            <person name="Chen F."/>
            <person name="Yang J."/>
            <person name="Li W."/>
            <person name="Zhang B."/>
            <person name="Zhang Z."/>
            <person name="Wu J."/>
            <person name="Zhang C."/>
            <person name="Long L."/>
            <person name="Xiao J."/>
        </authorList>
    </citation>
    <scope>NUCLEOTIDE SEQUENCE [LARGE SCALE GENOMIC DNA]</scope>
    <source>
        <strain evidence="1 2">SCSIO 10429</strain>
    </source>
</reference>
<dbReference type="Proteomes" id="UP000176005">
    <property type="component" value="Unassembled WGS sequence"/>
</dbReference>
<dbReference type="AlphaFoldDB" id="A0A1E7KHP8"/>
<protein>
    <submittedName>
        <fullName evidence="1">4,5-dihydroxyphthalate decarboxylase</fullName>
    </submittedName>
</protein>
<comment type="caution">
    <text evidence="1">The sequence shown here is derived from an EMBL/GenBank/DDBJ whole genome shotgun (WGS) entry which is preliminary data.</text>
</comment>
<dbReference type="Gene3D" id="3.40.190.10">
    <property type="entry name" value="Periplasmic binding protein-like II"/>
    <property type="match status" value="1"/>
</dbReference>
<evidence type="ECO:0000313" key="2">
    <source>
        <dbReference type="Proteomes" id="UP000176005"/>
    </source>
</evidence>
<dbReference type="EMBL" id="LJGW01000710">
    <property type="protein sequence ID" value="OEV03374.1"/>
    <property type="molecule type" value="Genomic_DNA"/>
</dbReference>